<dbReference type="GO" id="GO:0015031">
    <property type="term" value="P:protein transport"/>
    <property type="evidence" value="ECO:0007669"/>
    <property type="project" value="UniProtKB-KW"/>
</dbReference>
<dbReference type="GO" id="GO:0048219">
    <property type="term" value="P:inter-Golgi cisterna vesicle-mediated transport"/>
    <property type="evidence" value="ECO:0007669"/>
    <property type="project" value="TreeGrafter"/>
</dbReference>
<keyword evidence="8" id="KW-0333">Golgi apparatus</keyword>
<dbReference type="KEGG" id="osn:115230354"/>
<keyword evidence="6" id="KW-0653">Protein transport</keyword>
<name>A0A6P7TVM5_9MOLL</name>
<dbReference type="GO" id="GO:0000139">
    <property type="term" value="C:Golgi membrane"/>
    <property type="evidence" value="ECO:0007669"/>
    <property type="project" value="UniProtKB-SubCell"/>
</dbReference>
<evidence type="ECO:0000313" key="10">
    <source>
        <dbReference type="Proteomes" id="UP000515154"/>
    </source>
</evidence>
<keyword evidence="5" id="KW-0812">Transmembrane</keyword>
<reference evidence="11" key="1">
    <citation type="submission" date="2025-08" db="UniProtKB">
        <authorList>
            <consortium name="RefSeq"/>
        </authorList>
    </citation>
    <scope>IDENTIFICATION</scope>
</reference>
<evidence type="ECO:0000256" key="1">
    <source>
        <dbReference type="ARBA" id="ARBA00004409"/>
    </source>
</evidence>
<dbReference type="InterPro" id="IPR023601">
    <property type="entry name" value="Golgi_SNAP_su1"/>
</dbReference>
<gene>
    <name evidence="11" type="primary">LOC115230354</name>
</gene>
<dbReference type="GO" id="GO:0031201">
    <property type="term" value="C:SNARE complex"/>
    <property type="evidence" value="ECO:0007669"/>
    <property type="project" value="TreeGrafter"/>
</dbReference>
<dbReference type="PANTHER" id="PTHR21094">
    <property type="entry name" value="GOS-28 SNARE- RELATED"/>
    <property type="match status" value="1"/>
</dbReference>
<protein>
    <recommendedName>
        <fullName evidence="3">Golgi SNAP receptor complex member 1</fullName>
    </recommendedName>
</protein>
<evidence type="ECO:0000256" key="6">
    <source>
        <dbReference type="ARBA" id="ARBA00022927"/>
    </source>
</evidence>
<evidence type="ECO:0000256" key="8">
    <source>
        <dbReference type="ARBA" id="ARBA00023034"/>
    </source>
</evidence>
<comment type="subcellular location">
    <subcellularLocation>
        <location evidence="1">Golgi apparatus membrane</location>
        <topology evidence="1">Single-pass type IV membrane protein</topology>
    </subcellularLocation>
</comment>
<dbReference type="GO" id="GO:0005797">
    <property type="term" value="C:Golgi medial cisterna"/>
    <property type="evidence" value="ECO:0007669"/>
    <property type="project" value="TreeGrafter"/>
</dbReference>
<proteinExistence type="inferred from homology"/>
<evidence type="ECO:0000256" key="4">
    <source>
        <dbReference type="ARBA" id="ARBA00022448"/>
    </source>
</evidence>
<dbReference type="GO" id="GO:0006906">
    <property type="term" value="P:vesicle fusion"/>
    <property type="evidence" value="ECO:0007669"/>
    <property type="project" value="TreeGrafter"/>
</dbReference>
<dbReference type="GO" id="GO:0005484">
    <property type="term" value="F:SNAP receptor activity"/>
    <property type="evidence" value="ECO:0007669"/>
    <property type="project" value="TreeGrafter"/>
</dbReference>
<evidence type="ECO:0000256" key="7">
    <source>
        <dbReference type="ARBA" id="ARBA00022989"/>
    </source>
</evidence>
<comment type="similarity">
    <text evidence="2">Belongs to the GOSR1 family.</text>
</comment>
<dbReference type="GO" id="GO:0006888">
    <property type="term" value="P:endoplasmic reticulum to Golgi vesicle-mediated transport"/>
    <property type="evidence" value="ECO:0007669"/>
    <property type="project" value="InterPro"/>
</dbReference>
<keyword evidence="10" id="KW-1185">Reference proteome</keyword>
<accession>A0A6P7TVM5</accession>
<dbReference type="Proteomes" id="UP000515154">
    <property type="component" value="Unplaced"/>
</dbReference>
<sequence length="143" mass="16667">MNDLCRNAKLIEDEIDKKMLELCKFSSGYSSNVATKRSNEELTNDREIISGIQKDIETCHSHLQSINEQMATSTLPSHVKQRHGEILQNFLLEYRRLRSSLQDKMERNKLFSHVDYSSKNTNGSSLLNRQNEVLMKLFSFFIH</sequence>
<keyword evidence="9" id="KW-0472">Membrane</keyword>
<dbReference type="RefSeq" id="XP_029656419.1">
    <property type="nucleotide sequence ID" value="XM_029800559.1"/>
</dbReference>
<keyword evidence="7" id="KW-1133">Transmembrane helix</keyword>
<dbReference type="PANTHER" id="PTHR21094:SF2">
    <property type="entry name" value="GOLGI SNAP RECEPTOR COMPLEX MEMBER 1"/>
    <property type="match status" value="1"/>
</dbReference>
<evidence type="ECO:0000256" key="5">
    <source>
        <dbReference type="ARBA" id="ARBA00022692"/>
    </source>
</evidence>
<organism evidence="10 11">
    <name type="scientific">Octopus sinensis</name>
    <name type="common">East Asian common octopus</name>
    <dbReference type="NCBI Taxonomy" id="2607531"/>
    <lineage>
        <taxon>Eukaryota</taxon>
        <taxon>Metazoa</taxon>
        <taxon>Spiralia</taxon>
        <taxon>Lophotrochozoa</taxon>
        <taxon>Mollusca</taxon>
        <taxon>Cephalopoda</taxon>
        <taxon>Coleoidea</taxon>
        <taxon>Octopodiformes</taxon>
        <taxon>Octopoda</taxon>
        <taxon>Incirrata</taxon>
        <taxon>Octopodidae</taxon>
        <taxon>Octopus</taxon>
    </lineage>
</organism>
<evidence type="ECO:0000313" key="11">
    <source>
        <dbReference type="RefSeq" id="XP_029656419.1"/>
    </source>
</evidence>
<evidence type="ECO:0000256" key="3">
    <source>
        <dbReference type="ARBA" id="ARBA00015612"/>
    </source>
</evidence>
<keyword evidence="4" id="KW-0813">Transport</keyword>
<evidence type="ECO:0000256" key="9">
    <source>
        <dbReference type="ARBA" id="ARBA00023136"/>
    </source>
</evidence>
<evidence type="ECO:0000256" key="2">
    <source>
        <dbReference type="ARBA" id="ARBA00008473"/>
    </source>
</evidence>
<dbReference type="AlphaFoldDB" id="A0A6P7TVM5"/>
<dbReference type="GO" id="GO:0005801">
    <property type="term" value="C:cis-Golgi network"/>
    <property type="evidence" value="ECO:0007669"/>
    <property type="project" value="InterPro"/>
</dbReference>